<dbReference type="InterPro" id="IPR017946">
    <property type="entry name" value="PLC-like_Pdiesterase_TIM-brl"/>
</dbReference>
<dbReference type="RefSeq" id="WP_289826086.1">
    <property type="nucleotide sequence ID" value="NZ_JAUEIE010000014.1"/>
</dbReference>
<dbReference type="PROSITE" id="PS50007">
    <property type="entry name" value="PIPLC_X_DOMAIN"/>
    <property type="match status" value="1"/>
</dbReference>
<evidence type="ECO:0000256" key="1">
    <source>
        <dbReference type="ARBA" id="ARBA00001316"/>
    </source>
</evidence>
<feature type="signal peptide" evidence="6">
    <location>
        <begin position="1"/>
        <end position="24"/>
    </location>
</feature>
<evidence type="ECO:0000313" key="9">
    <source>
        <dbReference type="EMBL" id="MDN0026126.1"/>
    </source>
</evidence>
<evidence type="ECO:0000313" key="10">
    <source>
        <dbReference type="Proteomes" id="UP001167831"/>
    </source>
</evidence>
<keyword evidence="10" id="KW-1185">Reference proteome</keyword>
<dbReference type="InterPro" id="IPR051057">
    <property type="entry name" value="PI-PLC_domain"/>
</dbReference>
<evidence type="ECO:0000256" key="2">
    <source>
        <dbReference type="ARBA" id="ARBA00012581"/>
    </source>
</evidence>
<comment type="caution">
    <text evidence="9">The sequence shown here is derived from an EMBL/GenBank/DDBJ whole genome shotgun (WGS) entry which is preliminary data.</text>
</comment>
<reference evidence="9" key="1">
    <citation type="submission" date="2023-06" db="EMBL/GenBank/DDBJ databases">
        <authorList>
            <person name="Zeman M."/>
            <person name="Kubasova T."/>
            <person name="Jahodarova E."/>
            <person name="Nykrynova M."/>
            <person name="Rychlik I."/>
        </authorList>
    </citation>
    <scope>NUCLEOTIDE SEQUENCE</scope>
    <source>
        <strain evidence="9">ET15</strain>
        <strain evidence="8">ET37</strain>
    </source>
</reference>
<feature type="chain" id="PRO_5043476759" description="1-phosphatidylinositol phosphodiesterase" evidence="6">
    <location>
        <begin position="25"/>
        <end position="408"/>
    </location>
</feature>
<gene>
    <name evidence="8" type="ORF">QVN81_11260</name>
    <name evidence="9" type="ORF">QVN84_11450</name>
</gene>
<dbReference type="Proteomes" id="UP001168478">
    <property type="component" value="Unassembled WGS sequence"/>
</dbReference>
<organism evidence="9 11">
    <name type="scientific">Leyella lascolaii</name>
    <dbReference type="NCBI Taxonomy" id="1776379"/>
    <lineage>
        <taxon>Bacteria</taxon>
        <taxon>Pseudomonadati</taxon>
        <taxon>Bacteroidota</taxon>
        <taxon>Bacteroidia</taxon>
        <taxon>Bacteroidales</taxon>
        <taxon>Prevotellaceae</taxon>
        <taxon>Leyella</taxon>
    </lineage>
</organism>
<reference evidence="9" key="2">
    <citation type="submission" date="2023-08" db="EMBL/GenBank/DDBJ databases">
        <title>Identification and characterization of horizontal gene transfer across gut microbiota members of farm animals based on homology search.</title>
        <authorList>
            <person name="Schwarzerova J."/>
            <person name="Nykrynova M."/>
            <person name="Jureckova K."/>
            <person name="Cejkova D."/>
            <person name="Rychlik I."/>
        </authorList>
    </citation>
    <scope>NUCLEOTIDE SEQUENCE</scope>
    <source>
        <strain evidence="9">ET15</strain>
        <strain evidence="8">ET37</strain>
    </source>
</reference>
<dbReference type="Gene3D" id="3.20.20.190">
    <property type="entry name" value="Phosphatidylinositol (PI) phosphodiesterase"/>
    <property type="match status" value="1"/>
</dbReference>
<dbReference type="SMART" id="SM00148">
    <property type="entry name" value="PLCXc"/>
    <property type="match status" value="1"/>
</dbReference>
<comment type="catalytic activity">
    <reaction evidence="1">
        <text>a 1,2-diacyl-sn-glycero-3-phospho-(1D-myo-inositol) = 1D-myo-inositol 1,2-cyclic phosphate + a 1,2-diacyl-sn-glycerol</text>
        <dbReference type="Rhea" id="RHEA:17093"/>
        <dbReference type="ChEBI" id="CHEBI:17815"/>
        <dbReference type="ChEBI" id="CHEBI:57880"/>
        <dbReference type="ChEBI" id="CHEBI:58484"/>
        <dbReference type="EC" id="4.6.1.13"/>
    </reaction>
</comment>
<accession>A0AAW7JYM4</accession>
<protein>
    <recommendedName>
        <fullName evidence="3">1-phosphatidylinositol phosphodiesterase</fullName>
        <ecNumber evidence="2">4.6.1.13</ecNumber>
    </recommendedName>
    <alternativeName>
        <fullName evidence="4">Phosphatidylinositol diacylglycerol-lyase</fullName>
    </alternativeName>
    <alternativeName>
        <fullName evidence="5">Phosphatidylinositol-specific phospholipase C</fullName>
    </alternativeName>
</protein>
<evidence type="ECO:0000256" key="3">
    <source>
        <dbReference type="ARBA" id="ARBA00019758"/>
    </source>
</evidence>
<dbReference type="EMBL" id="JAUEIF010000012">
    <property type="protein sequence ID" value="MDN0026126.1"/>
    <property type="molecule type" value="Genomic_DNA"/>
</dbReference>
<dbReference type="Proteomes" id="UP001167831">
    <property type="component" value="Unassembled WGS sequence"/>
</dbReference>
<evidence type="ECO:0000256" key="6">
    <source>
        <dbReference type="SAM" id="SignalP"/>
    </source>
</evidence>
<evidence type="ECO:0000313" key="8">
    <source>
        <dbReference type="EMBL" id="MDN0023589.1"/>
    </source>
</evidence>
<dbReference type="PANTHER" id="PTHR13593:SF113">
    <property type="entry name" value="SI:DKEY-266F7.9"/>
    <property type="match status" value="1"/>
</dbReference>
<evidence type="ECO:0000256" key="5">
    <source>
        <dbReference type="ARBA" id="ARBA00030782"/>
    </source>
</evidence>
<name>A0AAW7JYM4_9BACT</name>
<dbReference type="AlphaFoldDB" id="A0AAW7JYM4"/>
<dbReference type="EMBL" id="JAUEIE010000014">
    <property type="protein sequence ID" value="MDN0023589.1"/>
    <property type="molecule type" value="Genomic_DNA"/>
</dbReference>
<keyword evidence="6" id="KW-0732">Signal</keyword>
<proteinExistence type="predicted"/>
<dbReference type="GO" id="GO:0006629">
    <property type="term" value="P:lipid metabolic process"/>
    <property type="evidence" value="ECO:0007669"/>
    <property type="project" value="InterPro"/>
</dbReference>
<evidence type="ECO:0000259" key="7">
    <source>
        <dbReference type="SMART" id="SM00148"/>
    </source>
</evidence>
<dbReference type="EC" id="4.6.1.13" evidence="2"/>
<dbReference type="GO" id="GO:0008081">
    <property type="term" value="F:phosphoric diester hydrolase activity"/>
    <property type="evidence" value="ECO:0007669"/>
    <property type="project" value="InterPro"/>
</dbReference>
<dbReference type="InterPro" id="IPR000909">
    <property type="entry name" value="PLipase_C_PInositol-sp_X_dom"/>
</dbReference>
<feature type="domain" description="Phosphatidylinositol-specific phospholipase C X" evidence="7">
    <location>
        <begin position="32"/>
        <end position="188"/>
    </location>
</feature>
<sequence length="408" mass="44205">MTKNVLQFMAAVITAMAAAMPVSADNWITPLPDNTYVSDLSIPGTHDSATGEGFSGFVGELLGPGTAQTQDLTISQQWDCGIRAFDLRPTVENGTEGTYLHIYHGIIKTAISFDDALLTLRDKLKENPGEFAIVIMRHESDSRTGIQTQWQALMDKSLTADALDGYIAGFRKGLTVGDIRGKILVMSRDTYDNGPHGAYITGWSHSDLYQDQTKAVFTGADGSEERALVQDFYECTGDDGIDRKIDAMLHMLDIRMAAKSTRWCVNHASGYTKGSSSDGYRDNAARTSKALLDVLNSPDTEQGATGIIMMDYAGTDKSGEYDVRGLELTKAIIAQNSRYTPLTTAISDNTQAHKGVSVSRNTIISDSPMAVYRTDGTMVTCGVTEAEMPSDGIFIVRSAGENVKVLVE</sequence>
<evidence type="ECO:0000256" key="4">
    <source>
        <dbReference type="ARBA" id="ARBA00030474"/>
    </source>
</evidence>
<dbReference type="PANTHER" id="PTHR13593">
    <property type="match status" value="1"/>
</dbReference>
<evidence type="ECO:0000313" key="11">
    <source>
        <dbReference type="Proteomes" id="UP001168478"/>
    </source>
</evidence>
<dbReference type="SUPFAM" id="SSF51695">
    <property type="entry name" value="PLC-like phosphodiesterases"/>
    <property type="match status" value="1"/>
</dbReference>
<dbReference type="GO" id="GO:0004436">
    <property type="term" value="F:phosphatidylinositol diacylglycerol-lyase activity"/>
    <property type="evidence" value="ECO:0007669"/>
    <property type="project" value="UniProtKB-EC"/>
</dbReference>